<gene>
    <name evidence="16" type="primary">ndufa1</name>
</gene>
<dbReference type="GeneTree" id="ENSGT00390000007560"/>
<keyword evidence="7" id="KW-0812">Transmembrane</keyword>
<dbReference type="Ensembl" id="ENSDCDT00010054799.1">
    <property type="protein sequence ID" value="ENSDCDP00010044692.1"/>
    <property type="gene ID" value="ENSDCDG00010027616.1"/>
</dbReference>
<sequence length="83" mass="9624">MWYEILPGFAIMTACLIIPGVATAQIHKFTNGGKEKRVARVPYQWHLMERDRRISGTDQHYNSKVHQYYVSELEHIHNSPTVG</sequence>
<dbReference type="Pfam" id="PF15879">
    <property type="entry name" value="MWFE"/>
    <property type="match status" value="1"/>
</dbReference>
<feature type="signal peptide" evidence="15">
    <location>
        <begin position="1"/>
        <end position="24"/>
    </location>
</feature>
<evidence type="ECO:0000256" key="2">
    <source>
        <dbReference type="ARBA" id="ARBA00004298"/>
    </source>
</evidence>
<comment type="similarity">
    <text evidence="3">Belongs to the complex I NDUFA1 subunit family.</text>
</comment>
<evidence type="ECO:0000256" key="9">
    <source>
        <dbReference type="ARBA" id="ARBA00022982"/>
    </source>
</evidence>
<dbReference type="PANTHER" id="PTHR17098">
    <property type="entry name" value="NADH-UBIQUINONE OXIDOREDUCTASE MWFE SUBUNIT"/>
    <property type="match status" value="1"/>
</dbReference>
<evidence type="ECO:0000313" key="17">
    <source>
        <dbReference type="Proteomes" id="UP000694580"/>
    </source>
</evidence>
<keyword evidence="6" id="KW-0679">Respiratory chain</keyword>
<evidence type="ECO:0000256" key="15">
    <source>
        <dbReference type="SAM" id="SignalP"/>
    </source>
</evidence>
<keyword evidence="12" id="KW-0472">Membrane</keyword>
<reference evidence="16" key="2">
    <citation type="submission" date="2025-08" db="UniProtKB">
        <authorList>
            <consortium name="Ensembl"/>
        </authorList>
    </citation>
    <scope>IDENTIFICATION</scope>
</reference>
<accession>A0AAY4DGL8</accession>
<dbReference type="AlphaFoldDB" id="A0AAY4DGL8"/>
<evidence type="ECO:0000256" key="11">
    <source>
        <dbReference type="ARBA" id="ARBA00023128"/>
    </source>
</evidence>
<keyword evidence="10" id="KW-1133">Transmembrane helix</keyword>
<evidence type="ECO:0000256" key="3">
    <source>
        <dbReference type="ARBA" id="ARBA00009960"/>
    </source>
</evidence>
<dbReference type="GO" id="GO:0005743">
    <property type="term" value="C:mitochondrial inner membrane"/>
    <property type="evidence" value="ECO:0007669"/>
    <property type="project" value="UniProtKB-SubCell"/>
</dbReference>
<evidence type="ECO:0000256" key="12">
    <source>
        <dbReference type="ARBA" id="ARBA00023136"/>
    </source>
</evidence>
<reference evidence="16 17" key="1">
    <citation type="submission" date="2020-06" db="EMBL/GenBank/DDBJ databases">
        <authorList>
            <consortium name="Wellcome Sanger Institute Data Sharing"/>
        </authorList>
    </citation>
    <scope>NUCLEOTIDE SEQUENCE [LARGE SCALE GENOMIC DNA]</scope>
</reference>
<dbReference type="InterPro" id="IPR017384">
    <property type="entry name" value="NADH_Ub_cplx-1_asu_su-1"/>
</dbReference>
<comment type="function">
    <text evidence="1">Accessory subunit of the mitochondrial membrane respiratory chain NADH dehydrogenase (Complex I), that is believed not to be involved in catalysis. Complex I functions in the transfer of electrons from NADH to the respiratory chain. The immediate electron acceptor for the enzyme is believed to be ubiquinone.</text>
</comment>
<evidence type="ECO:0000256" key="1">
    <source>
        <dbReference type="ARBA" id="ARBA00003195"/>
    </source>
</evidence>
<organism evidence="16 17">
    <name type="scientific">Denticeps clupeoides</name>
    <name type="common">denticle herring</name>
    <dbReference type="NCBI Taxonomy" id="299321"/>
    <lineage>
        <taxon>Eukaryota</taxon>
        <taxon>Metazoa</taxon>
        <taxon>Chordata</taxon>
        <taxon>Craniata</taxon>
        <taxon>Vertebrata</taxon>
        <taxon>Euteleostomi</taxon>
        <taxon>Actinopterygii</taxon>
        <taxon>Neopterygii</taxon>
        <taxon>Teleostei</taxon>
        <taxon>Clupei</taxon>
        <taxon>Clupeiformes</taxon>
        <taxon>Denticipitoidei</taxon>
        <taxon>Denticipitidae</taxon>
        <taxon>Denticeps</taxon>
    </lineage>
</organism>
<dbReference type="Proteomes" id="UP000694580">
    <property type="component" value="Chromosome 18"/>
</dbReference>
<keyword evidence="9" id="KW-0249">Electron transport</keyword>
<evidence type="ECO:0000256" key="13">
    <source>
        <dbReference type="ARBA" id="ARBA00029847"/>
    </source>
</evidence>
<evidence type="ECO:0000256" key="7">
    <source>
        <dbReference type="ARBA" id="ARBA00022692"/>
    </source>
</evidence>
<feature type="chain" id="PRO_5044196240" description="NADH dehydrogenase [ubiquinone] 1 alpha subcomplex subunit 1" evidence="15">
    <location>
        <begin position="25"/>
        <end position="83"/>
    </location>
</feature>
<evidence type="ECO:0000256" key="10">
    <source>
        <dbReference type="ARBA" id="ARBA00022989"/>
    </source>
</evidence>
<comment type="subcellular location">
    <subcellularLocation>
        <location evidence="2">Mitochondrion inner membrane</location>
        <topology evidence="2">Single-pass membrane protein</topology>
        <orientation evidence="2">Matrix side</orientation>
    </subcellularLocation>
</comment>
<keyword evidence="15" id="KW-0732">Signal</keyword>
<keyword evidence="11" id="KW-0496">Mitochondrion</keyword>
<keyword evidence="8" id="KW-0999">Mitochondrion inner membrane</keyword>
<evidence type="ECO:0000256" key="4">
    <source>
        <dbReference type="ARBA" id="ARBA00016392"/>
    </source>
</evidence>
<evidence type="ECO:0000256" key="14">
    <source>
        <dbReference type="ARBA" id="ARBA00033255"/>
    </source>
</evidence>
<keyword evidence="5" id="KW-0813">Transport</keyword>
<reference evidence="16" key="3">
    <citation type="submission" date="2025-09" db="UniProtKB">
        <authorList>
            <consortium name="Ensembl"/>
        </authorList>
    </citation>
    <scope>IDENTIFICATION</scope>
</reference>
<proteinExistence type="inferred from homology"/>
<name>A0AAY4DGL8_9TELE</name>
<evidence type="ECO:0000256" key="6">
    <source>
        <dbReference type="ARBA" id="ARBA00022660"/>
    </source>
</evidence>
<dbReference type="PANTHER" id="PTHR17098:SF2">
    <property type="entry name" value="NADH DEHYDROGENASE [UBIQUINONE] 1 ALPHA SUBCOMPLEX SUBUNIT 1"/>
    <property type="match status" value="1"/>
</dbReference>
<evidence type="ECO:0000256" key="5">
    <source>
        <dbReference type="ARBA" id="ARBA00022448"/>
    </source>
</evidence>
<protein>
    <recommendedName>
        <fullName evidence="4">NADH dehydrogenase [ubiquinone] 1 alpha subcomplex subunit 1</fullName>
    </recommendedName>
    <alternativeName>
        <fullName evidence="14">Complex I-MWFE</fullName>
    </alternativeName>
    <alternativeName>
        <fullName evidence="13">NADH-ubiquinone oxidoreductase MWFE subunit</fullName>
    </alternativeName>
</protein>
<keyword evidence="17" id="KW-1185">Reference proteome</keyword>
<evidence type="ECO:0000313" key="16">
    <source>
        <dbReference type="Ensembl" id="ENSDCDP00010044692.1"/>
    </source>
</evidence>
<evidence type="ECO:0000256" key="8">
    <source>
        <dbReference type="ARBA" id="ARBA00022792"/>
    </source>
</evidence>